<keyword evidence="3" id="KW-1185">Reference proteome</keyword>
<protein>
    <recommendedName>
        <fullName evidence="4">DUF1795 domain-containing protein</fullName>
    </recommendedName>
</protein>
<feature type="signal peptide" evidence="1">
    <location>
        <begin position="1"/>
        <end position="22"/>
    </location>
</feature>
<reference evidence="2 3" key="1">
    <citation type="submission" date="2024-08" db="EMBL/GenBank/DDBJ databases">
        <authorList>
            <person name="Lu H."/>
        </authorList>
    </citation>
    <scope>NUCLEOTIDE SEQUENCE [LARGE SCALE GENOMIC DNA]</scope>
    <source>
        <strain evidence="2 3">DXS20W</strain>
    </source>
</reference>
<evidence type="ECO:0000313" key="3">
    <source>
        <dbReference type="Proteomes" id="UP001606302"/>
    </source>
</evidence>
<proteinExistence type="predicted"/>
<dbReference type="RefSeq" id="WP_394509132.1">
    <property type="nucleotide sequence ID" value="NZ_JBIGHX010000001.1"/>
</dbReference>
<accession>A0ABW7GEG7</accession>
<evidence type="ECO:0008006" key="4">
    <source>
        <dbReference type="Google" id="ProtNLM"/>
    </source>
</evidence>
<dbReference type="EMBL" id="JBIGHX010000001">
    <property type="protein sequence ID" value="MFG6460321.1"/>
    <property type="molecule type" value="Genomic_DNA"/>
</dbReference>
<gene>
    <name evidence="2" type="ORF">ACG04Q_01980</name>
</gene>
<name>A0ABW7GEG7_9BURK</name>
<evidence type="ECO:0000313" key="2">
    <source>
        <dbReference type="EMBL" id="MFG6460321.1"/>
    </source>
</evidence>
<feature type="chain" id="PRO_5046716527" description="DUF1795 domain-containing protein" evidence="1">
    <location>
        <begin position="23"/>
        <end position="194"/>
    </location>
</feature>
<dbReference type="Proteomes" id="UP001606302">
    <property type="component" value="Unassembled WGS sequence"/>
</dbReference>
<comment type="caution">
    <text evidence="2">The sequence shown here is derived from an EMBL/GenBank/DDBJ whole genome shotgun (WGS) entry which is preliminary data.</text>
</comment>
<organism evidence="2 3">
    <name type="scientific">Pelomonas lactea</name>
    <dbReference type="NCBI Taxonomy" id="3299030"/>
    <lineage>
        <taxon>Bacteria</taxon>
        <taxon>Pseudomonadati</taxon>
        <taxon>Pseudomonadota</taxon>
        <taxon>Betaproteobacteria</taxon>
        <taxon>Burkholderiales</taxon>
        <taxon>Sphaerotilaceae</taxon>
        <taxon>Roseateles</taxon>
    </lineage>
</organism>
<keyword evidence="1" id="KW-0732">Signal</keyword>
<sequence length="194" mass="21018">MSTRTLGLAAALLLTVPPLARAATDDIAVPDGFVLQPLVETDGQIARPKDWFFSSQGTPSGWLWTFSKEDPAKGPYKTGLRIQLLAGVAQGTGKSREQFVQTFIAGKRSTSQVVRTCPASEIGDFHRQCLEVLEPAQPPSAKGQFRVLYSLMWGKELDMVVVSTFGAPPQDWQAVAPIADAMAAFRIIGPRFGQ</sequence>
<evidence type="ECO:0000256" key="1">
    <source>
        <dbReference type="SAM" id="SignalP"/>
    </source>
</evidence>